<comment type="catalytic activity">
    <reaction evidence="1">
        <text>Hydrolysis of (1-&gt;4)-beta-D-glucosidic linkages in cellulose and cellotetraose, releasing cellobiose from the non-reducing ends of the chains.</text>
        <dbReference type="EC" id="3.2.1.91"/>
    </reaction>
</comment>
<dbReference type="InterPro" id="IPR037019">
    <property type="entry name" value="Glyco_hydro_7_sf"/>
</dbReference>
<dbReference type="PRINTS" id="PR00734">
    <property type="entry name" value="GLHYDRLASE7"/>
</dbReference>
<dbReference type="PANTHER" id="PTHR33753">
    <property type="entry name" value="1,4-BETA-D-GLUCAN CELLOBIOHYDROLASE B"/>
    <property type="match status" value="1"/>
</dbReference>
<dbReference type="FunFam" id="2.70.100.10:FF:000001">
    <property type="entry name" value="Glucanase"/>
    <property type="match status" value="1"/>
</dbReference>
<evidence type="ECO:0000256" key="3">
    <source>
        <dbReference type="ARBA" id="ARBA00012561"/>
    </source>
</evidence>
<organism evidence="11 12">
    <name type="scientific">Phytophthora fragariae</name>
    <dbReference type="NCBI Taxonomy" id="53985"/>
    <lineage>
        <taxon>Eukaryota</taxon>
        <taxon>Sar</taxon>
        <taxon>Stramenopiles</taxon>
        <taxon>Oomycota</taxon>
        <taxon>Peronosporomycetes</taxon>
        <taxon>Peronosporales</taxon>
        <taxon>Peronosporaceae</taxon>
        <taxon>Phytophthora</taxon>
    </lineage>
</organism>
<evidence type="ECO:0000256" key="5">
    <source>
        <dbReference type="ARBA" id="ARBA00022801"/>
    </source>
</evidence>
<keyword evidence="8" id="KW-0326">Glycosidase</keyword>
<dbReference type="EC" id="3.2.1.91" evidence="3"/>
<keyword evidence="12" id="KW-1185">Reference proteome</keyword>
<accession>A0A6A3XBV4</accession>
<feature type="region of interest" description="Disordered" evidence="10">
    <location>
        <begin position="476"/>
        <end position="498"/>
    </location>
</feature>
<dbReference type="EMBL" id="QXGB01000993">
    <property type="protein sequence ID" value="KAE9199421.1"/>
    <property type="molecule type" value="Genomic_DNA"/>
</dbReference>
<evidence type="ECO:0000256" key="6">
    <source>
        <dbReference type="ARBA" id="ARBA00023001"/>
    </source>
</evidence>
<proteinExistence type="inferred from homology"/>
<evidence type="ECO:0000256" key="8">
    <source>
        <dbReference type="ARBA" id="ARBA00023295"/>
    </source>
</evidence>
<dbReference type="GO" id="GO:0016162">
    <property type="term" value="F:cellulose 1,4-beta-cellobiosidase activity"/>
    <property type="evidence" value="ECO:0007669"/>
    <property type="project" value="UniProtKB-EC"/>
</dbReference>
<evidence type="ECO:0000313" key="11">
    <source>
        <dbReference type="EMBL" id="KAE9199421.1"/>
    </source>
</evidence>
<evidence type="ECO:0000256" key="9">
    <source>
        <dbReference type="ARBA" id="ARBA00023326"/>
    </source>
</evidence>
<reference evidence="11 12" key="1">
    <citation type="submission" date="2018-08" db="EMBL/GenBank/DDBJ databases">
        <title>Genomic investigation of the strawberry pathogen Phytophthora fragariae indicates pathogenicity is determined by transcriptional variation in three key races.</title>
        <authorList>
            <person name="Adams T.M."/>
            <person name="Armitage A.D."/>
            <person name="Sobczyk M.K."/>
            <person name="Bates H.J."/>
            <person name="Dunwell J.M."/>
            <person name="Nellist C.F."/>
            <person name="Harrison R.J."/>
        </authorList>
    </citation>
    <scope>NUCLEOTIDE SEQUENCE [LARGE SCALE GENOMIC DNA]</scope>
    <source>
        <strain evidence="11 12">NOV-27</strain>
    </source>
</reference>
<comment type="caution">
    <text evidence="11">The sequence shown here is derived from an EMBL/GenBank/DDBJ whole genome shotgun (WGS) entry which is preliminary data.</text>
</comment>
<dbReference type="Pfam" id="PF00840">
    <property type="entry name" value="Glyco_hydro_7"/>
    <property type="match status" value="1"/>
</dbReference>
<evidence type="ECO:0000256" key="1">
    <source>
        <dbReference type="ARBA" id="ARBA00001641"/>
    </source>
</evidence>
<keyword evidence="4" id="KW-0732">Signal</keyword>
<evidence type="ECO:0000256" key="2">
    <source>
        <dbReference type="ARBA" id="ARBA00006044"/>
    </source>
</evidence>
<dbReference type="PANTHER" id="PTHR33753:SF2">
    <property type="entry name" value="GLYCOSIDE HYDROLASE FAMILY 7 PROTEIN"/>
    <property type="match status" value="1"/>
</dbReference>
<keyword evidence="7" id="KW-0119">Carbohydrate metabolism</keyword>
<dbReference type="OrthoDB" id="412382at2759"/>
<gene>
    <name evidence="11" type="ORF">PF005_g15741</name>
</gene>
<dbReference type="SUPFAM" id="SSF49899">
    <property type="entry name" value="Concanavalin A-like lectins/glucanases"/>
    <property type="match status" value="1"/>
</dbReference>
<evidence type="ECO:0000256" key="4">
    <source>
        <dbReference type="ARBA" id="ARBA00022729"/>
    </source>
</evidence>
<dbReference type="CDD" id="cd07999">
    <property type="entry name" value="GH7_CBH_EG"/>
    <property type="match status" value="1"/>
</dbReference>
<keyword evidence="6" id="KW-0136">Cellulose degradation</keyword>
<name>A0A6A3XBV4_9STRA</name>
<evidence type="ECO:0000313" key="12">
    <source>
        <dbReference type="Proteomes" id="UP000433483"/>
    </source>
</evidence>
<dbReference type="InterPro" id="IPR013320">
    <property type="entry name" value="ConA-like_dom_sf"/>
</dbReference>
<dbReference type="GO" id="GO:0030245">
    <property type="term" value="P:cellulose catabolic process"/>
    <property type="evidence" value="ECO:0007669"/>
    <property type="project" value="UniProtKB-KW"/>
</dbReference>
<keyword evidence="5 11" id="KW-0378">Hydrolase</keyword>
<protein>
    <recommendedName>
        <fullName evidence="3">cellulose 1,4-beta-cellobiosidase (non-reducing end)</fullName>
        <ecNumber evidence="3">3.2.1.91</ecNumber>
    </recommendedName>
</protein>
<evidence type="ECO:0000256" key="7">
    <source>
        <dbReference type="ARBA" id="ARBA00023277"/>
    </source>
</evidence>
<dbReference type="InterPro" id="IPR001722">
    <property type="entry name" value="Glyco_hydro_7"/>
</dbReference>
<dbReference type="Proteomes" id="UP000433483">
    <property type="component" value="Unassembled WGS sequence"/>
</dbReference>
<sequence>MRTWRVPSTPSRSEFVRVAIFGHPTVVASTFGIDMDFVFLLTFRFASFTTSEPTSLHQVQAMKPSTSVFALVAAVVSMAALQVPAQQAGTSTAEVHPSLVSKQCSKTGGCVTEATSIVLDANWRWLHQVGDYKNCFTGSQWDATLCSSPETCAQNCALEGADYQGTYGITTSADELQLKLVTQTQYGANVGSRVYLLDAASSQYKQFKLLNQEFTLDVDVSKLPCGLNGALYFVQMDADGGSGRFPTNKAGAKYGTGYCDAQCPHDIKFINGEANSLEWASGGGKYGACCAELDIWEANSMSNAFTSHPCTSEGQTRCSSAEECGTGDGNRYKGVCDKDGCDFNPFRMGNETFYGAGSQFTIDSTRKFTIVTQFLTSDNTATGDLVEIRRLFKQDDRVVSVPNSVWSGLNGANSITDSMCDASKKLFGDQNDHAAKGGLARMGKQMANGMTLAMSLWSDHAAYCLWLDSSYPAEADASKPGVKRGSCPTSGGRPADVEAQHPDATVKFMNIRVGDIGSTY</sequence>
<keyword evidence="9" id="KW-0624">Polysaccharide degradation</keyword>
<dbReference type="AlphaFoldDB" id="A0A6A3XBV4"/>
<comment type="similarity">
    <text evidence="2">Belongs to the glycosyl hydrolase 7 (cellulase C) family.</text>
</comment>
<evidence type="ECO:0000256" key="10">
    <source>
        <dbReference type="SAM" id="MobiDB-lite"/>
    </source>
</evidence>
<dbReference type="Gene3D" id="2.70.100.10">
    <property type="entry name" value="Glycoside hydrolase, family 7, domain"/>
    <property type="match status" value="1"/>
</dbReference>